<proteinExistence type="predicted"/>
<organism evidence="5 6">
    <name type="scientific">Paraburkholderia sejongensis</name>
    <dbReference type="NCBI Taxonomy" id="2886946"/>
    <lineage>
        <taxon>Bacteria</taxon>
        <taxon>Pseudomonadati</taxon>
        <taxon>Pseudomonadota</taxon>
        <taxon>Betaproteobacteria</taxon>
        <taxon>Burkholderiales</taxon>
        <taxon>Burkholderiaceae</taxon>
        <taxon>Paraburkholderia</taxon>
    </lineage>
</organism>
<name>A0ABS8K2D2_9BURK</name>
<feature type="domain" description="DUF927" evidence="2">
    <location>
        <begin position="365"/>
        <end position="639"/>
    </location>
</feature>
<gene>
    <name evidence="5" type="ORF">LJ656_27390</name>
</gene>
<protein>
    <submittedName>
        <fullName evidence="5">DUF927 domain-containing protein</fullName>
    </submittedName>
</protein>
<dbReference type="Pfam" id="PF08707">
    <property type="entry name" value="PriCT_2"/>
    <property type="match status" value="1"/>
</dbReference>
<sequence>MSAVMDDRAEVEAALLCIPPSVPRDVWWRIAAALKHAFGDDGWSTFVSWSRGADNFDEGAARDTWKSLSANKGITLGTLFAIAGEHGYERSASRVVVDRAELQKRRTVREEQAKSDTEQRLLEGRKAAATALAVVSKAAPAGADHPYLERKVVAPPGELYEMPVDRLSKLIGYPPSMRDERLCGRILIAPVVVDGKLSTIEMIDEAGRKAALKGGIKSAGYWTSASLDRASRILIAEGIATALSAHACTGVPAVAALSCGNLRKVAVSLSRAYPSAALTILSDIGNGSEDARKAADATGAALAIPDFGGKRGDDQTDFNDLHRVAGASIVRQQIEAAQQLGFPGLEDRPCYRLYESGLEIDGRKVKPGVYWHGSKPGKTDEPPVLIDKWISTPLRVLATTSNGEDAEYGRLLEIRSPAGKWKKWAMPMSMLAGDGSEARGVLLSEGLVFDLNDRNAILRYVAAQIPTVRMRAAAVTGWNRDAFVLPHTVIGADDIWFQASGRTAPYATAGTVEGWKELAALATGNPLLMLGICAALAGPLLGQLNIDGAGLHIYGDSSTGKTTAETAAVSVWGGPQFKRTWRATANGLEGAGTLHSDTLLALDELGEIDPKSLYEAAYALINGTGKTRANRHGEAKAAARWRVLLLSTGELTIAARMSAGGFEAKAGQELRILDIPVQGRYGLFEELHGRASGSTLSDEIRNKSAQHYEHAGPTFVEALIRALREGLQLSDELHSITERLKAAEGQERRAARTFALCGLAGELAARWNVVPWAAGEATDAAAHAFDIWRKRRGAAGGSSEHGAILRAVSDFIDRHADSRFSNIDGSADITRDRAGYWKQDGSRRLYLFTSVGLREATKSFELLRVTAALHKAGALAATDLDKRSKRTRDPTGRSVPLYHVDPEALDHE</sequence>
<dbReference type="RefSeq" id="WP_230512665.1">
    <property type="nucleotide sequence ID" value="NZ_JAJITD010000017.1"/>
</dbReference>
<dbReference type="Pfam" id="PF06048">
    <property type="entry name" value="DUF927"/>
    <property type="match status" value="1"/>
</dbReference>
<dbReference type="InterPro" id="IPR006171">
    <property type="entry name" value="TOPRIM_dom"/>
</dbReference>
<evidence type="ECO:0000259" key="4">
    <source>
        <dbReference type="Pfam" id="PF13362"/>
    </source>
</evidence>
<dbReference type="CDD" id="cd01029">
    <property type="entry name" value="TOPRIM_primases"/>
    <property type="match status" value="1"/>
</dbReference>
<feature type="domain" description="Primase C-terminal 2" evidence="3">
    <location>
        <begin position="13"/>
        <end position="83"/>
    </location>
</feature>
<evidence type="ECO:0000313" key="5">
    <source>
        <dbReference type="EMBL" id="MCC8396319.1"/>
    </source>
</evidence>
<dbReference type="InterPro" id="IPR009270">
    <property type="entry name" value="DUF927"/>
</dbReference>
<evidence type="ECO:0000313" key="6">
    <source>
        <dbReference type="Proteomes" id="UP001431019"/>
    </source>
</evidence>
<dbReference type="EMBL" id="JAJITD010000017">
    <property type="protein sequence ID" value="MCC8396319.1"/>
    <property type="molecule type" value="Genomic_DNA"/>
</dbReference>
<keyword evidence="6" id="KW-1185">Reference proteome</keyword>
<evidence type="ECO:0000256" key="1">
    <source>
        <dbReference type="SAM" id="MobiDB-lite"/>
    </source>
</evidence>
<evidence type="ECO:0000259" key="2">
    <source>
        <dbReference type="Pfam" id="PF06048"/>
    </source>
</evidence>
<feature type="region of interest" description="Disordered" evidence="1">
    <location>
        <begin position="881"/>
        <end position="908"/>
    </location>
</feature>
<feature type="compositionally biased region" description="Basic and acidic residues" evidence="1">
    <location>
        <begin position="881"/>
        <end position="891"/>
    </location>
</feature>
<dbReference type="InterPro" id="IPR014819">
    <property type="entry name" value="PriCT_2"/>
</dbReference>
<feature type="domain" description="Toprim" evidence="4">
    <location>
        <begin position="233"/>
        <end position="327"/>
    </location>
</feature>
<accession>A0ABS8K2D2</accession>
<evidence type="ECO:0000259" key="3">
    <source>
        <dbReference type="Pfam" id="PF08707"/>
    </source>
</evidence>
<comment type="caution">
    <text evidence="5">The sequence shown here is derived from an EMBL/GenBank/DDBJ whole genome shotgun (WGS) entry which is preliminary data.</text>
</comment>
<dbReference type="InterPro" id="IPR034154">
    <property type="entry name" value="TOPRIM_DnaG/twinkle"/>
</dbReference>
<dbReference type="Pfam" id="PF13362">
    <property type="entry name" value="Toprim_3"/>
    <property type="match status" value="1"/>
</dbReference>
<dbReference type="Proteomes" id="UP001431019">
    <property type="component" value="Unassembled WGS sequence"/>
</dbReference>
<reference evidence="5 6" key="1">
    <citation type="submission" date="2021-11" db="EMBL/GenBank/DDBJ databases">
        <authorList>
            <person name="Oh E.-T."/>
            <person name="Kim S.-B."/>
        </authorList>
    </citation>
    <scope>NUCLEOTIDE SEQUENCE [LARGE SCALE GENOMIC DNA]</scope>
    <source>
        <strain evidence="5 6">MMS20-SJTR3</strain>
    </source>
</reference>